<accession>A0A914EHY0</accession>
<evidence type="ECO:0000256" key="1">
    <source>
        <dbReference type="SAM" id="MobiDB-lite"/>
    </source>
</evidence>
<feature type="region of interest" description="Disordered" evidence="1">
    <location>
        <begin position="1"/>
        <end position="22"/>
    </location>
</feature>
<sequence>MQKKVVLARNEQPQAVETSSNNRAKAMLNTIIHLPERHSSTGRLRTAQRHAFRKPIMSVIVVDNLSLCTSLLAVHQEFPSNALSFEARSASFG</sequence>
<proteinExistence type="predicted"/>
<evidence type="ECO:0000313" key="2">
    <source>
        <dbReference type="Proteomes" id="UP000887540"/>
    </source>
</evidence>
<dbReference type="Proteomes" id="UP000887540">
    <property type="component" value="Unplaced"/>
</dbReference>
<keyword evidence="2" id="KW-1185">Reference proteome</keyword>
<feature type="compositionally biased region" description="Polar residues" evidence="1">
    <location>
        <begin position="11"/>
        <end position="22"/>
    </location>
</feature>
<name>A0A914EHY0_9BILA</name>
<organism evidence="2 3">
    <name type="scientific">Acrobeloides nanus</name>
    <dbReference type="NCBI Taxonomy" id="290746"/>
    <lineage>
        <taxon>Eukaryota</taxon>
        <taxon>Metazoa</taxon>
        <taxon>Ecdysozoa</taxon>
        <taxon>Nematoda</taxon>
        <taxon>Chromadorea</taxon>
        <taxon>Rhabditida</taxon>
        <taxon>Tylenchina</taxon>
        <taxon>Cephalobomorpha</taxon>
        <taxon>Cephaloboidea</taxon>
        <taxon>Cephalobidae</taxon>
        <taxon>Acrobeloides</taxon>
    </lineage>
</organism>
<evidence type="ECO:0000313" key="3">
    <source>
        <dbReference type="WBParaSite" id="ACRNAN_scaffold849.g6634.t1"/>
    </source>
</evidence>
<protein>
    <submittedName>
        <fullName evidence="3">Uncharacterized protein</fullName>
    </submittedName>
</protein>
<dbReference type="AlphaFoldDB" id="A0A914EHY0"/>
<reference evidence="3" key="1">
    <citation type="submission" date="2022-11" db="UniProtKB">
        <authorList>
            <consortium name="WormBaseParasite"/>
        </authorList>
    </citation>
    <scope>IDENTIFICATION</scope>
</reference>
<dbReference type="WBParaSite" id="ACRNAN_scaffold849.g6634.t1">
    <property type="protein sequence ID" value="ACRNAN_scaffold849.g6634.t1"/>
    <property type="gene ID" value="ACRNAN_scaffold849.g6634"/>
</dbReference>